<feature type="domain" description="RING-type" evidence="13">
    <location>
        <begin position="365"/>
        <end position="567"/>
    </location>
</feature>
<evidence type="ECO:0000256" key="7">
    <source>
        <dbReference type="ARBA" id="ARBA00022786"/>
    </source>
</evidence>
<feature type="coiled-coil region" evidence="10">
    <location>
        <begin position="758"/>
        <end position="796"/>
    </location>
</feature>
<comment type="catalytic activity">
    <reaction evidence="1">
        <text>[E2 ubiquitin-conjugating enzyme]-S-ubiquitinyl-L-cysteine + [acceptor protein]-L-lysine = [E2 ubiquitin-conjugating enzyme]-L-cysteine + [acceptor protein]-N(6)-ubiquitinyl-L-lysine.</text>
        <dbReference type="EC" id="2.3.2.31"/>
    </reaction>
</comment>
<evidence type="ECO:0000256" key="5">
    <source>
        <dbReference type="ARBA" id="ARBA00022737"/>
    </source>
</evidence>
<evidence type="ECO:0000313" key="14">
    <source>
        <dbReference type="EMBL" id="KAF4440429.1"/>
    </source>
</evidence>
<evidence type="ECO:0000259" key="13">
    <source>
        <dbReference type="PROSITE" id="PS51873"/>
    </source>
</evidence>
<dbReference type="PROSITE" id="PS00518">
    <property type="entry name" value="ZF_RING_1"/>
    <property type="match status" value="1"/>
</dbReference>
<dbReference type="InterPro" id="IPR017907">
    <property type="entry name" value="Znf_RING_CS"/>
</dbReference>
<accession>A0A8H4NJM0</accession>
<dbReference type="CDD" id="cd20335">
    <property type="entry name" value="BRcat_RBR"/>
    <property type="match status" value="1"/>
</dbReference>
<evidence type="ECO:0000256" key="3">
    <source>
        <dbReference type="ARBA" id="ARBA00022679"/>
    </source>
</evidence>
<keyword evidence="10" id="KW-0175">Coiled coil</keyword>
<evidence type="ECO:0000256" key="10">
    <source>
        <dbReference type="SAM" id="Coils"/>
    </source>
</evidence>
<evidence type="ECO:0000256" key="6">
    <source>
        <dbReference type="ARBA" id="ARBA00022771"/>
    </source>
</evidence>
<evidence type="ECO:0000313" key="15">
    <source>
        <dbReference type="Proteomes" id="UP000554235"/>
    </source>
</evidence>
<dbReference type="PROSITE" id="PS51873">
    <property type="entry name" value="TRIAD"/>
    <property type="match status" value="1"/>
</dbReference>
<dbReference type="InterPro" id="IPR044066">
    <property type="entry name" value="TRIAD_supradom"/>
</dbReference>
<evidence type="ECO:0000256" key="11">
    <source>
        <dbReference type="SAM" id="MobiDB-lite"/>
    </source>
</evidence>
<dbReference type="InterPro" id="IPR013083">
    <property type="entry name" value="Znf_RING/FYVE/PHD"/>
</dbReference>
<dbReference type="CDD" id="cd22584">
    <property type="entry name" value="Rcat_RBR_unk"/>
    <property type="match status" value="1"/>
</dbReference>
<keyword evidence="5" id="KW-0677">Repeat</keyword>
<dbReference type="AlphaFoldDB" id="A0A8H4NJM0"/>
<evidence type="ECO:0000259" key="12">
    <source>
        <dbReference type="PROSITE" id="PS50089"/>
    </source>
</evidence>
<dbReference type="EMBL" id="JAADYS010003883">
    <property type="protein sequence ID" value="KAF4440429.1"/>
    <property type="molecule type" value="Genomic_DNA"/>
</dbReference>
<protein>
    <recommendedName>
        <fullName evidence="2">RBR-type E3 ubiquitin transferase</fullName>
        <ecNumber evidence="2">2.3.2.31</ecNumber>
    </recommendedName>
</protein>
<dbReference type="Proteomes" id="UP000554235">
    <property type="component" value="Unassembled WGS sequence"/>
</dbReference>
<dbReference type="InterPro" id="IPR002867">
    <property type="entry name" value="IBR_dom"/>
</dbReference>
<evidence type="ECO:0000256" key="9">
    <source>
        <dbReference type="PROSITE-ProRule" id="PRU00175"/>
    </source>
</evidence>
<dbReference type="PROSITE" id="PS50089">
    <property type="entry name" value="ZF_RING_2"/>
    <property type="match status" value="1"/>
</dbReference>
<keyword evidence="7" id="KW-0833">Ubl conjugation pathway</keyword>
<sequence length="851" mass="95285">MVFPDWWPTISQPKSPTYTRTYTVAASTSLLAHLSDTANSARSAEIHTPTGAQKKNPNVAPDPPCHPRRRSSNPIDITPRPPLAQSNHQPEYRHCPRPATRSVLDCAPLFALDDALRKGKRSPTLLAIITTHLSSARTPPGLHTSRPCRAMAAAVLSQNPIIAVDMANANTTTTPLTTTSVSAGVQNGADASPDATAPELSDLDYFITVLQLPHGRTESQIEDDLISKANALGISTAPVADKRITSSVESASTVYNARTFSMLSGGSTSTALTTHSSLFGPPTPDPALSSARQSKDLSFAQYDRYLTIIDPHHNHPKFLKQLPPASSPTTQSIFSGKTNKRSLFSVKSGFKIRWRKKTTPQPLEVLMTCVCCRADFKSASSLHSITCGHTYCADCLRSLIHAAMADESSMPPRCCAQPLPGSIIKDLLARDAQQEFLKSIIQYSTPWQARIFCPNPSCGEFIPPHHRLDPKYPFNVTCRKCNTRVCLMCKRNAHPTGKDCPEDWELDQVLKMGDKAGWRRCYKCRNLVELVEGCTHMTCRCKAQFCYICGGVWDANIGCPNYCNGEEEMERRRKEEEVQLIEYEAEKAAQEAAAAAASAERLEAEERTRNKDDFSNLAEMQQEDMKRFLEFAAQGKEHMKTRYAEKKQAMVERHADQEEKMKERHAKAIAHLEDRQVAAEMDLRATLEASERSVKIRLRHMEAYCDGLGRNPNTSTTSLPQRVVTERDLRELGQQYNVRDGMERSHQAKINVMRDRQAKRMEELIDRQETEYEKFLERCRDELEDLATQATHDEETLAGTFAARKAKLVRRWELAIEILRKELESYDGVKYAPIPTPTWPEEKAPESPSAE</sequence>
<dbReference type="SUPFAM" id="SSF57850">
    <property type="entry name" value="RING/U-box"/>
    <property type="match status" value="2"/>
</dbReference>
<dbReference type="GO" id="GO:0016567">
    <property type="term" value="P:protein ubiquitination"/>
    <property type="evidence" value="ECO:0007669"/>
    <property type="project" value="InterPro"/>
</dbReference>
<keyword evidence="4" id="KW-0479">Metal-binding</keyword>
<evidence type="ECO:0000256" key="4">
    <source>
        <dbReference type="ARBA" id="ARBA00022723"/>
    </source>
</evidence>
<feature type="coiled-coil region" evidence="10">
    <location>
        <begin position="566"/>
        <end position="607"/>
    </location>
</feature>
<dbReference type="Pfam" id="PF01485">
    <property type="entry name" value="IBR"/>
    <property type="match status" value="2"/>
</dbReference>
<comment type="caution">
    <text evidence="14">The sequence shown here is derived from an EMBL/GenBank/DDBJ whole genome shotgun (WGS) entry which is preliminary data.</text>
</comment>
<dbReference type="OrthoDB" id="9977870at2759"/>
<evidence type="ECO:0000256" key="1">
    <source>
        <dbReference type="ARBA" id="ARBA00001798"/>
    </source>
</evidence>
<keyword evidence="15" id="KW-1185">Reference proteome</keyword>
<organism evidence="14 15">
    <name type="scientific">Fusarium albosuccineum</name>
    <dbReference type="NCBI Taxonomy" id="1237068"/>
    <lineage>
        <taxon>Eukaryota</taxon>
        <taxon>Fungi</taxon>
        <taxon>Dikarya</taxon>
        <taxon>Ascomycota</taxon>
        <taxon>Pezizomycotina</taxon>
        <taxon>Sordariomycetes</taxon>
        <taxon>Hypocreomycetidae</taxon>
        <taxon>Hypocreales</taxon>
        <taxon>Nectriaceae</taxon>
        <taxon>Fusarium</taxon>
        <taxon>Fusarium decemcellulare species complex</taxon>
    </lineage>
</organism>
<dbReference type="InterPro" id="IPR031127">
    <property type="entry name" value="E3_UB_ligase_RBR"/>
</dbReference>
<dbReference type="Gene3D" id="1.20.120.1750">
    <property type="match status" value="1"/>
</dbReference>
<feature type="coiled-coil region" evidence="10">
    <location>
        <begin position="644"/>
        <end position="675"/>
    </location>
</feature>
<dbReference type="PANTHER" id="PTHR11685">
    <property type="entry name" value="RBR FAMILY RING FINGER AND IBR DOMAIN-CONTAINING"/>
    <property type="match status" value="1"/>
</dbReference>
<dbReference type="Gene3D" id="3.30.40.10">
    <property type="entry name" value="Zinc/RING finger domain, C3HC4 (zinc finger)"/>
    <property type="match status" value="1"/>
</dbReference>
<proteinExistence type="predicted"/>
<keyword evidence="3" id="KW-0808">Transferase</keyword>
<feature type="region of interest" description="Disordered" evidence="11">
    <location>
        <begin position="830"/>
        <end position="851"/>
    </location>
</feature>
<evidence type="ECO:0000256" key="2">
    <source>
        <dbReference type="ARBA" id="ARBA00012251"/>
    </source>
</evidence>
<feature type="region of interest" description="Disordered" evidence="11">
    <location>
        <begin position="40"/>
        <end position="95"/>
    </location>
</feature>
<name>A0A8H4NJM0_9HYPO</name>
<dbReference type="EC" id="2.3.2.31" evidence="2"/>
<dbReference type="GO" id="GO:0008270">
    <property type="term" value="F:zinc ion binding"/>
    <property type="evidence" value="ECO:0007669"/>
    <property type="project" value="UniProtKB-KW"/>
</dbReference>
<evidence type="ECO:0000256" key="8">
    <source>
        <dbReference type="ARBA" id="ARBA00022833"/>
    </source>
</evidence>
<reference evidence="14 15" key="1">
    <citation type="submission" date="2020-01" db="EMBL/GenBank/DDBJ databases">
        <title>Identification and distribution of gene clusters putatively required for synthesis of sphingolipid metabolism inhibitors in phylogenetically diverse species of the filamentous fungus Fusarium.</title>
        <authorList>
            <person name="Kim H.-S."/>
            <person name="Busman M."/>
            <person name="Brown D.W."/>
            <person name="Divon H."/>
            <person name="Uhlig S."/>
            <person name="Proctor R.H."/>
        </authorList>
    </citation>
    <scope>NUCLEOTIDE SEQUENCE [LARGE SCALE GENOMIC DNA]</scope>
    <source>
        <strain evidence="14 15">NRRL 20459</strain>
    </source>
</reference>
<gene>
    <name evidence="14" type="ORF">FALBO_17342</name>
</gene>
<feature type="domain" description="RING-type" evidence="12">
    <location>
        <begin position="369"/>
        <end position="414"/>
    </location>
</feature>
<dbReference type="GO" id="GO:0061630">
    <property type="term" value="F:ubiquitin protein ligase activity"/>
    <property type="evidence" value="ECO:0007669"/>
    <property type="project" value="UniProtKB-EC"/>
</dbReference>
<keyword evidence="8" id="KW-0862">Zinc</keyword>
<keyword evidence="6 9" id="KW-0863">Zinc-finger</keyword>
<dbReference type="InterPro" id="IPR001841">
    <property type="entry name" value="Znf_RING"/>
</dbReference>
<dbReference type="SMART" id="SM00647">
    <property type="entry name" value="IBR"/>
    <property type="match status" value="2"/>
</dbReference>